<dbReference type="InterPro" id="IPR046346">
    <property type="entry name" value="Aminoacid_DH-like_N_sf"/>
</dbReference>
<gene>
    <name evidence="12 15" type="primary">folD</name>
    <name evidence="15" type="ORF">NCTC10723_00445</name>
</gene>
<evidence type="ECO:0000256" key="4">
    <source>
        <dbReference type="ARBA" id="ARBA00022605"/>
    </source>
</evidence>
<evidence type="ECO:0000256" key="1">
    <source>
        <dbReference type="ARBA" id="ARBA00004777"/>
    </source>
</evidence>
<evidence type="ECO:0000256" key="3">
    <source>
        <dbReference type="ARBA" id="ARBA00022563"/>
    </source>
</evidence>
<dbReference type="PANTHER" id="PTHR48099">
    <property type="entry name" value="C-1-TETRAHYDROFOLATE SYNTHASE, CYTOPLASMIC-RELATED"/>
    <property type="match status" value="1"/>
</dbReference>
<keyword evidence="9 12" id="KW-0368">Histidine biosynthesis</keyword>
<dbReference type="GO" id="GO:0035999">
    <property type="term" value="P:tetrahydrofolate interconversion"/>
    <property type="evidence" value="ECO:0007669"/>
    <property type="project" value="UniProtKB-UniRule"/>
</dbReference>
<proteinExistence type="inferred from homology"/>
<evidence type="ECO:0000313" key="15">
    <source>
        <dbReference type="EMBL" id="STO31006.1"/>
    </source>
</evidence>
<dbReference type="GO" id="GO:0009086">
    <property type="term" value="P:methionine biosynthetic process"/>
    <property type="evidence" value="ECO:0007669"/>
    <property type="project" value="UniProtKB-KW"/>
</dbReference>
<dbReference type="CDD" id="cd01080">
    <property type="entry name" value="NAD_bind_m-THF_DH_Cyclohyd"/>
    <property type="match status" value="1"/>
</dbReference>
<keyword evidence="10 12" id="KW-0486">Methionine biosynthesis</keyword>
<evidence type="ECO:0000256" key="7">
    <source>
        <dbReference type="ARBA" id="ARBA00022857"/>
    </source>
</evidence>
<dbReference type="GO" id="GO:0006164">
    <property type="term" value="P:purine nucleotide biosynthetic process"/>
    <property type="evidence" value="ECO:0007669"/>
    <property type="project" value="UniProtKB-KW"/>
</dbReference>
<dbReference type="FunFam" id="3.40.50.10860:FF:000005">
    <property type="entry name" value="C-1-tetrahydrofolate synthase, cytoplasmic, putative"/>
    <property type="match status" value="1"/>
</dbReference>
<dbReference type="UniPathway" id="UPA00193"/>
<feature type="binding site" evidence="12">
    <location>
        <begin position="168"/>
        <end position="170"/>
    </location>
    <ligand>
        <name>NADP(+)</name>
        <dbReference type="ChEBI" id="CHEBI:58349"/>
    </ligand>
</feature>
<name>A0A377GVN3_9FUSO</name>
<dbReference type="Pfam" id="PF02882">
    <property type="entry name" value="THF_DHG_CYH_C"/>
    <property type="match status" value="1"/>
</dbReference>
<keyword evidence="7 12" id="KW-0521">NADP</keyword>
<dbReference type="Pfam" id="PF00763">
    <property type="entry name" value="THF_DHG_CYH"/>
    <property type="match status" value="1"/>
</dbReference>
<dbReference type="InterPro" id="IPR000672">
    <property type="entry name" value="THF_DH/CycHdrlase"/>
</dbReference>
<comment type="catalytic activity">
    <reaction evidence="12">
        <text>(6R)-5,10-methylene-5,6,7,8-tetrahydrofolate + NADP(+) = (6R)-5,10-methenyltetrahydrofolate + NADPH</text>
        <dbReference type="Rhea" id="RHEA:22812"/>
        <dbReference type="ChEBI" id="CHEBI:15636"/>
        <dbReference type="ChEBI" id="CHEBI:57455"/>
        <dbReference type="ChEBI" id="CHEBI:57783"/>
        <dbReference type="ChEBI" id="CHEBI:58349"/>
        <dbReference type="EC" id="1.5.1.5"/>
    </reaction>
</comment>
<dbReference type="Gene3D" id="3.40.50.720">
    <property type="entry name" value="NAD(P)-binding Rossmann-like Domain"/>
    <property type="match status" value="1"/>
</dbReference>
<dbReference type="InterPro" id="IPR020630">
    <property type="entry name" value="THF_DH/CycHdrlase_cat_dom"/>
</dbReference>
<dbReference type="InterPro" id="IPR020631">
    <property type="entry name" value="THF_DH/CycHdrlase_NAD-bd_dom"/>
</dbReference>
<dbReference type="AlphaFoldDB" id="A0A377GVN3"/>
<evidence type="ECO:0000256" key="5">
    <source>
        <dbReference type="ARBA" id="ARBA00022755"/>
    </source>
</evidence>
<evidence type="ECO:0000256" key="10">
    <source>
        <dbReference type="ARBA" id="ARBA00023167"/>
    </source>
</evidence>
<dbReference type="GO" id="GO:0000105">
    <property type="term" value="P:L-histidine biosynthetic process"/>
    <property type="evidence" value="ECO:0007669"/>
    <property type="project" value="UniProtKB-KW"/>
</dbReference>
<keyword evidence="11 12" id="KW-0511">Multifunctional enzyme</keyword>
<dbReference type="FunFam" id="3.40.50.720:FF:000094">
    <property type="entry name" value="Bifunctional protein FolD"/>
    <property type="match status" value="1"/>
</dbReference>
<comment type="catalytic activity">
    <reaction evidence="12">
        <text>(6R)-5,10-methenyltetrahydrofolate + H2O = (6R)-10-formyltetrahydrofolate + H(+)</text>
        <dbReference type="Rhea" id="RHEA:23700"/>
        <dbReference type="ChEBI" id="CHEBI:15377"/>
        <dbReference type="ChEBI" id="CHEBI:15378"/>
        <dbReference type="ChEBI" id="CHEBI:57455"/>
        <dbReference type="ChEBI" id="CHEBI:195366"/>
        <dbReference type="EC" id="3.5.4.9"/>
    </reaction>
</comment>
<feature type="domain" description="Tetrahydrofolate dehydrogenase/cyclohydrolase NAD(P)-binding" evidence="14">
    <location>
        <begin position="142"/>
        <end position="282"/>
    </location>
</feature>
<dbReference type="PRINTS" id="PR00085">
    <property type="entry name" value="THFDHDRGNASE"/>
</dbReference>
<dbReference type="NCBIfam" id="NF010783">
    <property type="entry name" value="PRK14186.1"/>
    <property type="match status" value="1"/>
</dbReference>
<protein>
    <recommendedName>
        <fullName evidence="12">Bifunctional protein FolD</fullName>
    </recommendedName>
    <domain>
        <recommendedName>
            <fullName evidence="12">Methylenetetrahydrofolate dehydrogenase</fullName>
            <ecNumber evidence="12">1.5.1.5</ecNumber>
        </recommendedName>
    </domain>
    <domain>
        <recommendedName>
            <fullName evidence="12">Methenyltetrahydrofolate cyclohydrolase</fullName>
            <ecNumber evidence="12">3.5.4.9</ecNumber>
        </recommendedName>
    </domain>
</protein>
<evidence type="ECO:0000256" key="6">
    <source>
        <dbReference type="ARBA" id="ARBA00022801"/>
    </source>
</evidence>
<evidence type="ECO:0000256" key="2">
    <source>
        <dbReference type="ARBA" id="ARBA00011738"/>
    </source>
</evidence>
<reference evidence="15 16" key="1">
    <citation type="submission" date="2018-06" db="EMBL/GenBank/DDBJ databases">
        <authorList>
            <consortium name="Pathogen Informatics"/>
            <person name="Doyle S."/>
        </authorList>
    </citation>
    <scope>NUCLEOTIDE SEQUENCE [LARGE SCALE GENOMIC DNA]</scope>
    <source>
        <strain evidence="15 16">NCTC10723</strain>
    </source>
</reference>
<dbReference type="InterPro" id="IPR020867">
    <property type="entry name" value="THF_DH/CycHdrlase_CS"/>
</dbReference>
<keyword evidence="6 12" id="KW-0378">Hydrolase</keyword>
<evidence type="ECO:0000256" key="8">
    <source>
        <dbReference type="ARBA" id="ARBA00023002"/>
    </source>
</evidence>
<keyword evidence="16" id="KW-1185">Reference proteome</keyword>
<dbReference type="EC" id="3.5.4.9" evidence="12"/>
<dbReference type="Proteomes" id="UP000255328">
    <property type="component" value="Unassembled WGS sequence"/>
</dbReference>
<dbReference type="EMBL" id="UGGU01000003">
    <property type="protein sequence ID" value="STO31006.1"/>
    <property type="molecule type" value="Genomic_DNA"/>
</dbReference>
<evidence type="ECO:0000313" key="16">
    <source>
        <dbReference type="Proteomes" id="UP000255328"/>
    </source>
</evidence>
<comment type="function">
    <text evidence="12">Catalyzes the oxidation of 5,10-methylenetetrahydrofolate to 5,10-methenyltetrahydrofolate and then the hydrolysis of 5,10-methenyltetrahydrofolate to 10-formyltetrahydrofolate.</text>
</comment>
<dbReference type="PANTHER" id="PTHR48099:SF5">
    <property type="entry name" value="C-1-TETRAHYDROFOLATE SYNTHASE, CYTOPLASMIC"/>
    <property type="match status" value="1"/>
</dbReference>
<accession>A0A377GVN3</accession>
<dbReference type="SUPFAM" id="SSF51735">
    <property type="entry name" value="NAD(P)-binding Rossmann-fold domains"/>
    <property type="match status" value="1"/>
</dbReference>
<dbReference type="InterPro" id="IPR036291">
    <property type="entry name" value="NAD(P)-bd_dom_sf"/>
</dbReference>
<dbReference type="HAMAP" id="MF_01576">
    <property type="entry name" value="THF_DHG_CYH"/>
    <property type="match status" value="1"/>
</dbReference>
<keyword evidence="8 12" id="KW-0560">Oxidoreductase</keyword>
<dbReference type="PROSITE" id="PS00766">
    <property type="entry name" value="THF_DHG_CYH_1"/>
    <property type="match status" value="1"/>
</dbReference>
<dbReference type="PROSITE" id="PS00767">
    <property type="entry name" value="THF_DHG_CYH_2"/>
    <property type="match status" value="1"/>
</dbReference>
<keyword evidence="5 12" id="KW-0658">Purine biosynthesis</keyword>
<evidence type="ECO:0000256" key="12">
    <source>
        <dbReference type="HAMAP-Rule" id="MF_01576"/>
    </source>
</evidence>
<dbReference type="GO" id="GO:0004488">
    <property type="term" value="F:methylenetetrahydrofolate dehydrogenase (NADP+) activity"/>
    <property type="evidence" value="ECO:0007669"/>
    <property type="project" value="UniProtKB-UniRule"/>
</dbReference>
<feature type="domain" description="Tetrahydrofolate dehydrogenase/cyclohydrolase catalytic" evidence="13">
    <location>
        <begin position="7"/>
        <end position="122"/>
    </location>
</feature>
<keyword evidence="3 12" id="KW-0554">One-carbon metabolism</keyword>
<comment type="subunit">
    <text evidence="2 12">Homodimer.</text>
</comment>
<comment type="pathway">
    <text evidence="1 12">One-carbon metabolism; tetrahydrofolate interconversion.</text>
</comment>
<organism evidence="15 16">
    <name type="scientific">Fusobacterium necrogenes</name>
    <dbReference type="NCBI Taxonomy" id="858"/>
    <lineage>
        <taxon>Bacteria</taxon>
        <taxon>Fusobacteriati</taxon>
        <taxon>Fusobacteriota</taxon>
        <taxon>Fusobacteriia</taxon>
        <taxon>Fusobacteriales</taxon>
        <taxon>Fusobacteriaceae</taxon>
        <taxon>Fusobacterium</taxon>
    </lineage>
</organism>
<evidence type="ECO:0000259" key="14">
    <source>
        <dbReference type="Pfam" id="PF02882"/>
    </source>
</evidence>
<keyword evidence="4 12" id="KW-0028">Amino-acid biosynthesis</keyword>
<comment type="similarity">
    <text evidence="12">Belongs to the tetrahydrofolate dehydrogenase/cyclohydrolase family.</text>
</comment>
<evidence type="ECO:0000259" key="13">
    <source>
        <dbReference type="Pfam" id="PF00763"/>
    </source>
</evidence>
<evidence type="ECO:0000256" key="9">
    <source>
        <dbReference type="ARBA" id="ARBA00023102"/>
    </source>
</evidence>
<dbReference type="Gene3D" id="3.40.50.10860">
    <property type="entry name" value="Leucine Dehydrogenase, chain A, domain 1"/>
    <property type="match status" value="1"/>
</dbReference>
<dbReference type="NCBIfam" id="NF008058">
    <property type="entry name" value="PRK10792.1"/>
    <property type="match status" value="1"/>
</dbReference>
<dbReference type="EC" id="1.5.1.5" evidence="12"/>
<dbReference type="SUPFAM" id="SSF53223">
    <property type="entry name" value="Aminoacid dehydrogenase-like, N-terminal domain"/>
    <property type="match status" value="1"/>
</dbReference>
<feature type="binding site" evidence="12">
    <location>
        <position position="234"/>
    </location>
    <ligand>
        <name>NADP(+)</name>
        <dbReference type="ChEBI" id="CHEBI:58349"/>
    </ligand>
</feature>
<dbReference type="GO" id="GO:0004477">
    <property type="term" value="F:methenyltetrahydrofolate cyclohydrolase activity"/>
    <property type="evidence" value="ECO:0007669"/>
    <property type="project" value="UniProtKB-UniRule"/>
</dbReference>
<sequence length="287" mass="31396">MKDMIKLDGKDLAVKLKLNLKEEVNRLKNEVGRVPGLAIILLGDNPASKIYVNSKIKGCNELGFKSFGYFLSEDTSEAKLLELIDELNKDERVDGILVQLPLPKHIDEKKIIDRISLNKDVDGFKPENLGLLMLGNDEAMSPCTPAGIIELLKTYSIDLVGKDVVVVGRSNIVGKPMANIMINKGATVTVCNSKTKNLKKKTVEADIIVMAIGQPKFLTEDMVKEGAIVIDVGINRTHEGLVGDVDYENISKKASYITPVPGGVGPMTVAMLFVNTLKAFKNVNYIK</sequence>
<dbReference type="GO" id="GO:0005829">
    <property type="term" value="C:cytosol"/>
    <property type="evidence" value="ECO:0007669"/>
    <property type="project" value="TreeGrafter"/>
</dbReference>
<evidence type="ECO:0000256" key="11">
    <source>
        <dbReference type="ARBA" id="ARBA00023268"/>
    </source>
</evidence>
<comment type="caution">
    <text evidence="12">Lacks conserved residue(s) required for the propagation of feature annotation.</text>
</comment>